<dbReference type="AlphaFoldDB" id="A0A8X8WJT3"/>
<gene>
    <name evidence="1" type="ORF">SASPL_146138</name>
</gene>
<protein>
    <submittedName>
        <fullName evidence="1">Uncharacterized protein</fullName>
    </submittedName>
</protein>
<keyword evidence="2" id="KW-1185">Reference proteome</keyword>
<organism evidence="1">
    <name type="scientific">Salvia splendens</name>
    <name type="common">Scarlet sage</name>
    <dbReference type="NCBI Taxonomy" id="180675"/>
    <lineage>
        <taxon>Eukaryota</taxon>
        <taxon>Viridiplantae</taxon>
        <taxon>Streptophyta</taxon>
        <taxon>Embryophyta</taxon>
        <taxon>Tracheophyta</taxon>
        <taxon>Spermatophyta</taxon>
        <taxon>Magnoliopsida</taxon>
        <taxon>eudicotyledons</taxon>
        <taxon>Gunneridae</taxon>
        <taxon>Pentapetalae</taxon>
        <taxon>asterids</taxon>
        <taxon>lamiids</taxon>
        <taxon>Lamiales</taxon>
        <taxon>Lamiaceae</taxon>
        <taxon>Nepetoideae</taxon>
        <taxon>Mentheae</taxon>
        <taxon>Salviinae</taxon>
        <taxon>Salvia</taxon>
        <taxon>Salvia subgen. Calosphace</taxon>
        <taxon>core Calosphace</taxon>
    </lineage>
</organism>
<reference evidence="1" key="1">
    <citation type="submission" date="2018-01" db="EMBL/GenBank/DDBJ databases">
        <authorList>
            <person name="Mao J.F."/>
        </authorList>
    </citation>
    <scope>NUCLEOTIDE SEQUENCE</scope>
    <source>
        <strain evidence="1">Huo1</strain>
        <tissue evidence="1">Leaf</tissue>
    </source>
</reference>
<reference evidence="1" key="2">
    <citation type="submission" date="2020-08" db="EMBL/GenBank/DDBJ databases">
        <title>Plant Genome Project.</title>
        <authorList>
            <person name="Zhang R.-G."/>
        </authorList>
    </citation>
    <scope>NUCLEOTIDE SEQUENCE</scope>
    <source>
        <strain evidence="1">Huo1</strain>
        <tissue evidence="1">Leaf</tissue>
    </source>
</reference>
<dbReference type="Proteomes" id="UP000298416">
    <property type="component" value="Unassembled WGS sequence"/>
</dbReference>
<accession>A0A8X8WJT3</accession>
<name>A0A8X8WJT3_SALSN</name>
<dbReference type="PANTHER" id="PTHR34970">
    <property type="entry name" value="ABC TRANSPORTER A FAMILY PROTEIN"/>
    <property type="match status" value="1"/>
</dbReference>
<sequence>MMRTRILWFGLGFASASGAIAQFVLKDLWTDRTSLTSQVTEKFDSLDARVFNLESVISSKHTSPQIVISHTMVSHAITIQILVFLGYFAYAYDPTAVLLHDAFNVI</sequence>
<evidence type="ECO:0000313" key="1">
    <source>
        <dbReference type="EMBL" id="KAG6395493.1"/>
    </source>
</evidence>
<comment type="caution">
    <text evidence="1">The sequence shown here is derived from an EMBL/GenBank/DDBJ whole genome shotgun (WGS) entry which is preliminary data.</text>
</comment>
<proteinExistence type="predicted"/>
<evidence type="ECO:0000313" key="2">
    <source>
        <dbReference type="Proteomes" id="UP000298416"/>
    </source>
</evidence>
<dbReference type="PANTHER" id="PTHR34970:SF5">
    <property type="entry name" value="PROTEIN, PUTATIVE-RELATED"/>
    <property type="match status" value="1"/>
</dbReference>
<dbReference type="EMBL" id="PNBA02000017">
    <property type="protein sequence ID" value="KAG6395493.1"/>
    <property type="molecule type" value="Genomic_DNA"/>
</dbReference>